<dbReference type="OrthoDB" id="9805013at2"/>
<keyword evidence="9" id="KW-1185">Reference proteome</keyword>
<dbReference type="RefSeq" id="WP_078667754.1">
    <property type="nucleotide sequence ID" value="NZ_FUWZ01000001.1"/>
</dbReference>
<feature type="domain" description="Flavodoxin-like fold" evidence="7">
    <location>
        <begin position="2"/>
        <end position="191"/>
    </location>
</feature>
<dbReference type="Pfam" id="PF02525">
    <property type="entry name" value="Flavodoxin_2"/>
    <property type="match status" value="1"/>
</dbReference>
<dbReference type="GO" id="GO:0016655">
    <property type="term" value="F:oxidoreductase activity, acting on NAD(P)H, quinone or similar compound as acceptor"/>
    <property type="evidence" value="ECO:0007669"/>
    <property type="project" value="InterPro"/>
</dbReference>
<comment type="function">
    <text evidence="6">Quinone reductase that provides resistance to thiol-specific stress caused by electrophilic quinones.</text>
</comment>
<comment type="function">
    <text evidence="6">Also exhibits azoreductase activity. Catalyzes the reductive cleavage of the azo bond in aromatic azo compounds to the corresponding amines.</text>
</comment>
<reference evidence="9" key="1">
    <citation type="submission" date="2017-02" db="EMBL/GenBank/DDBJ databases">
        <authorList>
            <person name="Varghese N."/>
            <person name="Submissions S."/>
        </authorList>
    </citation>
    <scope>NUCLEOTIDE SEQUENCE [LARGE SCALE GENOMIC DNA]</scope>
    <source>
        <strain evidence="9">DSM 22224</strain>
    </source>
</reference>
<dbReference type="InterPro" id="IPR023048">
    <property type="entry name" value="NADH:quinone_OxRdtase_FMN_depd"/>
</dbReference>
<organism evidence="8 9">
    <name type="scientific">Chitinophaga eiseniae</name>
    <dbReference type="NCBI Taxonomy" id="634771"/>
    <lineage>
        <taxon>Bacteria</taxon>
        <taxon>Pseudomonadati</taxon>
        <taxon>Bacteroidota</taxon>
        <taxon>Chitinophagia</taxon>
        <taxon>Chitinophagales</taxon>
        <taxon>Chitinophagaceae</taxon>
        <taxon>Chitinophaga</taxon>
    </lineage>
</organism>
<evidence type="ECO:0000256" key="6">
    <source>
        <dbReference type="HAMAP-Rule" id="MF_01216"/>
    </source>
</evidence>
<protein>
    <recommendedName>
        <fullName evidence="6">FMN dependent NADH:quinone oxidoreductase</fullName>
        <ecNumber evidence="6">1.6.5.-</ecNumber>
    </recommendedName>
    <alternativeName>
        <fullName evidence="6">Azo-dye reductase</fullName>
    </alternativeName>
    <alternativeName>
        <fullName evidence="6">FMN-dependent NADH-azo compound oxidoreductase</fullName>
    </alternativeName>
    <alternativeName>
        <fullName evidence="6">FMN-dependent NADH-azoreductase</fullName>
        <ecNumber evidence="6">1.7.1.17</ecNumber>
    </alternativeName>
</protein>
<dbReference type="PANTHER" id="PTHR43741:SF4">
    <property type="entry name" value="FMN-DEPENDENT NADH:QUINONE OXIDOREDUCTASE"/>
    <property type="match status" value="1"/>
</dbReference>
<name>A0A1T4MJL5_9BACT</name>
<dbReference type="AlphaFoldDB" id="A0A1T4MJL5"/>
<dbReference type="InterPro" id="IPR003680">
    <property type="entry name" value="Flavodoxin_fold"/>
</dbReference>
<evidence type="ECO:0000259" key="7">
    <source>
        <dbReference type="Pfam" id="PF02525"/>
    </source>
</evidence>
<evidence type="ECO:0000256" key="2">
    <source>
        <dbReference type="ARBA" id="ARBA00022643"/>
    </source>
</evidence>
<dbReference type="Proteomes" id="UP000190367">
    <property type="component" value="Unassembled WGS sequence"/>
</dbReference>
<accession>A0A1T4MJL5</accession>
<feature type="binding site" evidence="6">
    <location>
        <position position="10"/>
    </location>
    <ligand>
        <name>FMN</name>
        <dbReference type="ChEBI" id="CHEBI:58210"/>
    </ligand>
</feature>
<comment type="catalytic activity">
    <reaction evidence="6">
        <text>2 a quinone + NADH + H(+) = 2 a 1,4-benzosemiquinone + NAD(+)</text>
        <dbReference type="Rhea" id="RHEA:65952"/>
        <dbReference type="ChEBI" id="CHEBI:15378"/>
        <dbReference type="ChEBI" id="CHEBI:57540"/>
        <dbReference type="ChEBI" id="CHEBI:57945"/>
        <dbReference type="ChEBI" id="CHEBI:132124"/>
        <dbReference type="ChEBI" id="CHEBI:134225"/>
    </reaction>
</comment>
<dbReference type="Gene3D" id="3.40.50.360">
    <property type="match status" value="1"/>
</dbReference>
<comment type="similarity">
    <text evidence="6">Belongs to the azoreductase type 1 family.</text>
</comment>
<feature type="binding site" evidence="6">
    <location>
        <begin position="16"/>
        <end position="18"/>
    </location>
    <ligand>
        <name>FMN</name>
        <dbReference type="ChEBI" id="CHEBI:58210"/>
    </ligand>
</feature>
<keyword evidence="4 6" id="KW-0520">NAD</keyword>
<evidence type="ECO:0000256" key="3">
    <source>
        <dbReference type="ARBA" id="ARBA00023002"/>
    </source>
</evidence>
<comment type="cofactor">
    <cofactor evidence="6">
        <name>FMN</name>
        <dbReference type="ChEBI" id="CHEBI:58210"/>
    </cofactor>
    <text evidence="6">Binds 1 FMN per subunit.</text>
</comment>
<comment type="subunit">
    <text evidence="6">Homodimer.</text>
</comment>
<dbReference type="SUPFAM" id="SSF52218">
    <property type="entry name" value="Flavoproteins"/>
    <property type="match status" value="1"/>
</dbReference>
<keyword evidence="2 6" id="KW-0288">FMN</keyword>
<keyword evidence="3 6" id="KW-0560">Oxidoreductase</keyword>
<evidence type="ECO:0000256" key="5">
    <source>
        <dbReference type="ARBA" id="ARBA00048542"/>
    </source>
</evidence>
<proteinExistence type="inferred from homology"/>
<dbReference type="GO" id="GO:0009055">
    <property type="term" value="F:electron transfer activity"/>
    <property type="evidence" value="ECO:0007669"/>
    <property type="project" value="UniProtKB-UniRule"/>
</dbReference>
<evidence type="ECO:0000256" key="1">
    <source>
        <dbReference type="ARBA" id="ARBA00022630"/>
    </source>
</evidence>
<dbReference type="GO" id="GO:0016652">
    <property type="term" value="F:oxidoreductase activity, acting on NAD(P)H as acceptor"/>
    <property type="evidence" value="ECO:0007669"/>
    <property type="project" value="UniProtKB-UniRule"/>
</dbReference>
<dbReference type="EMBL" id="FUWZ01000001">
    <property type="protein sequence ID" value="SJZ67133.1"/>
    <property type="molecule type" value="Genomic_DNA"/>
</dbReference>
<dbReference type="GO" id="GO:0010181">
    <property type="term" value="F:FMN binding"/>
    <property type="evidence" value="ECO:0007669"/>
    <property type="project" value="UniProtKB-UniRule"/>
</dbReference>
<dbReference type="InterPro" id="IPR050104">
    <property type="entry name" value="FMN-dep_NADH:Q_OxRdtase_AzoR1"/>
</dbReference>
<dbReference type="HAMAP" id="MF_01216">
    <property type="entry name" value="Azoreductase_type1"/>
    <property type="match status" value="1"/>
</dbReference>
<evidence type="ECO:0000313" key="9">
    <source>
        <dbReference type="Proteomes" id="UP000190367"/>
    </source>
</evidence>
<feature type="binding site" evidence="6">
    <location>
        <begin position="142"/>
        <end position="145"/>
    </location>
    <ligand>
        <name>FMN</name>
        <dbReference type="ChEBI" id="CHEBI:58210"/>
    </ligand>
</feature>
<dbReference type="EC" id="1.6.5.-" evidence="6"/>
<evidence type="ECO:0000256" key="4">
    <source>
        <dbReference type="ARBA" id="ARBA00023027"/>
    </source>
</evidence>
<keyword evidence="1 6" id="KW-0285">Flavoprotein</keyword>
<dbReference type="PANTHER" id="PTHR43741">
    <property type="entry name" value="FMN-DEPENDENT NADH-AZOREDUCTASE 1"/>
    <property type="match status" value="1"/>
</dbReference>
<dbReference type="EC" id="1.7.1.17" evidence="6"/>
<dbReference type="InterPro" id="IPR029039">
    <property type="entry name" value="Flavoprotein-like_sf"/>
</dbReference>
<evidence type="ECO:0000313" key="8">
    <source>
        <dbReference type="EMBL" id="SJZ67133.1"/>
    </source>
</evidence>
<comment type="catalytic activity">
    <reaction evidence="5">
        <text>N,N-dimethyl-1,4-phenylenediamine + anthranilate + 2 NAD(+) = 2-(4-dimethylaminophenyl)diazenylbenzoate + 2 NADH + 2 H(+)</text>
        <dbReference type="Rhea" id="RHEA:55872"/>
        <dbReference type="ChEBI" id="CHEBI:15378"/>
        <dbReference type="ChEBI" id="CHEBI:15783"/>
        <dbReference type="ChEBI" id="CHEBI:16567"/>
        <dbReference type="ChEBI" id="CHEBI:57540"/>
        <dbReference type="ChEBI" id="CHEBI:57945"/>
        <dbReference type="ChEBI" id="CHEBI:71579"/>
        <dbReference type="EC" id="1.7.1.17"/>
    </reaction>
    <physiologicalReaction direction="right-to-left" evidence="5">
        <dbReference type="Rhea" id="RHEA:55874"/>
    </physiologicalReaction>
</comment>
<feature type="binding site" evidence="6">
    <location>
        <begin position="96"/>
        <end position="99"/>
    </location>
    <ligand>
        <name>FMN</name>
        <dbReference type="ChEBI" id="CHEBI:58210"/>
    </ligand>
</feature>
<gene>
    <name evidence="6" type="primary">azoR</name>
    <name evidence="8" type="ORF">SAMN04488128_1011136</name>
</gene>
<sequence>MKKILHIISSPRTEASVSRKLGTAIVEKIKEKHGDCIVTVRDLAKAPPPHLDESHIQSFFTPAENRTAEQLDNIRYSDDAIRELLDADILVVETPMYNFAVTSTLKAYFDHITRVGITFKYTGKGLLPEGLLKDKQGYIATTSGGIYSEGALKTYDFAEPYVRSFLTLIGVDVAGVFRAEGQAVIGPEAALENGEGSIAIAV</sequence>